<dbReference type="InterPro" id="IPR007712">
    <property type="entry name" value="RelE/ParE_toxin"/>
</dbReference>
<dbReference type="Proteomes" id="UP000198549">
    <property type="component" value="Chromosome I"/>
</dbReference>
<dbReference type="Proteomes" id="UP000186756">
    <property type="component" value="Unassembled WGS sequence"/>
</dbReference>
<keyword evidence="2" id="KW-1277">Toxin-antitoxin system</keyword>
<reference evidence="5 7" key="1">
    <citation type="submission" date="2016-10" db="EMBL/GenBank/DDBJ databases">
        <authorList>
            <person name="de Groot N.N."/>
        </authorList>
    </citation>
    <scope>NUCLEOTIDE SEQUENCE [LARGE SCALE GENOMIC DNA]</scope>
    <source>
        <strain evidence="5 7">BS3776</strain>
    </source>
</reference>
<reference evidence="3 8" key="4">
    <citation type="submission" date="2019-09" db="EMBL/GenBank/DDBJ databases">
        <title>Draft genome sequences of 48 bacterial type strains from the CCUG.</title>
        <authorList>
            <person name="Tunovic T."/>
            <person name="Pineiro-Iglesias B."/>
            <person name="Unosson C."/>
            <person name="Inganas E."/>
            <person name="Ohlen M."/>
            <person name="Cardew S."/>
            <person name="Jensie-Markopoulos S."/>
            <person name="Salva-Serra F."/>
            <person name="Jaen-Luchoro D."/>
            <person name="Karlsson R."/>
            <person name="Svensson-Stadler L."/>
            <person name="Chun J."/>
            <person name="Moore E."/>
        </authorList>
    </citation>
    <scope>NUCLEOTIDE SEQUENCE [LARGE SCALE GENOMIC DNA]</scope>
    <source>
        <strain evidence="3 8">CCUG 53116</strain>
    </source>
</reference>
<proteinExistence type="inferred from homology"/>
<accession>A0A1H0NWT8</accession>
<dbReference type="EMBL" id="MSTQ01000017">
    <property type="protein sequence ID" value="OLU00216.1"/>
    <property type="molecule type" value="Genomic_DNA"/>
</dbReference>
<comment type="similarity">
    <text evidence="1">Belongs to the RelE toxin family.</text>
</comment>
<evidence type="ECO:0000256" key="1">
    <source>
        <dbReference type="ARBA" id="ARBA00006226"/>
    </source>
</evidence>
<evidence type="ECO:0000313" key="5">
    <source>
        <dbReference type="EMBL" id="SDO97141.1"/>
    </source>
</evidence>
<dbReference type="PANTHER" id="PTHR33755">
    <property type="entry name" value="TOXIN PARE1-RELATED"/>
    <property type="match status" value="1"/>
</dbReference>
<dbReference type="RefSeq" id="WP_075948561.1">
    <property type="nucleotide sequence ID" value="NZ_LT629709.1"/>
</dbReference>
<reference evidence="4" key="3">
    <citation type="submission" date="2017-01" db="EMBL/GenBank/DDBJ databases">
        <authorList>
            <person name="Mah S.A."/>
            <person name="Swanson W.J."/>
            <person name="Moy G.W."/>
            <person name="Vacquier V.D."/>
        </authorList>
    </citation>
    <scope>NUCLEOTIDE SEQUENCE [LARGE SCALE GENOMIC DNA]</scope>
    <source>
        <strain evidence="4">MT1</strain>
    </source>
</reference>
<dbReference type="InterPro" id="IPR035093">
    <property type="entry name" value="RelE/ParE_toxin_dom_sf"/>
</dbReference>
<evidence type="ECO:0000313" key="6">
    <source>
        <dbReference type="Proteomes" id="UP000186756"/>
    </source>
</evidence>
<dbReference type="OrthoDB" id="9798046at2"/>
<dbReference type="PANTHER" id="PTHR33755:SF6">
    <property type="entry name" value="PLASMID STABILIZATION SYSTEM PROTEIN"/>
    <property type="match status" value="1"/>
</dbReference>
<dbReference type="Pfam" id="PF05016">
    <property type="entry name" value="ParE_toxin"/>
    <property type="match status" value="1"/>
</dbReference>
<dbReference type="Proteomes" id="UP000460142">
    <property type="component" value="Unassembled WGS sequence"/>
</dbReference>
<gene>
    <name evidence="4" type="ORF">BVK86_22760</name>
    <name evidence="3" type="ORF">F7R15_22495</name>
    <name evidence="5" type="ORF">SAMN04490202_2418</name>
</gene>
<dbReference type="EMBL" id="VZPS01000018">
    <property type="protein sequence ID" value="KAB0482812.1"/>
    <property type="molecule type" value="Genomic_DNA"/>
</dbReference>
<evidence type="ECO:0000313" key="7">
    <source>
        <dbReference type="Proteomes" id="UP000198549"/>
    </source>
</evidence>
<dbReference type="Gene3D" id="3.30.2310.20">
    <property type="entry name" value="RelE-like"/>
    <property type="match status" value="1"/>
</dbReference>
<keyword evidence="6" id="KW-1185">Reference proteome</keyword>
<evidence type="ECO:0000313" key="3">
    <source>
        <dbReference type="EMBL" id="KAB0482812.1"/>
    </source>
</evidence>
<dbReference type="AlphaFoldDB" id="A0A1H0NWT8"/>
<organism evidence="5 7">
    <name type="scientific">Pseudomonas reinekei</name>
    <dbReference type="NCBI Taxonomy" id="395598"/>
    <lineage>
        <taxon>Bacteria</taxon>
        <taxon>Pseudomonadati</taxon>
        <taxon>Pseudomonadota</taxon>
        <taxon>Gammaproteobacteria</taxon>
        <taxon>Pseudomonadales</taxon>
        <taxon>Pseudomonadaceae</taxon>
        <taxon>Pseudomonas</taxon>
    </lineage>
</organism>
<dbReference type="EMBL" id="LT629709">
    <property type="protein sequence ID" value="SDO97141.1"/>
    <property type="molecule type" value="Genomic_DNA"/>
</dbReference>
<evidence type="ECO:0000313" key="8">
    <source>
        <dbReference type="Proteomes" id="UP000460142"/>
    </source>
</evidence>
<sequence length="102" mass="11668">MRQLLFSAQARDDLQQIVRYIARDNPGRAKSFIGELRVQCSRLIAQPLLGISREDYAKGVRMITHGRCLIFYCVVANDVHIERVLHSARDIGRLFESSSVDH</sequence>
<evidence type="ECO:0000313" key="4">
    <source>
        <dbReference type="EMBL" id="OLU00216.1"/>
    </source>
</evidence>
<protein>
    <submittedName>
        <fullName evidence="4">Plasmid stabilization protein</fullName>
    </submittedName>
    <submittedName>
        <fullName evidence="5">Toxin ParE1/3/4</fullName>
    </submittedName>
    <submittedName>
        <fullName evidence="3">Type II toxin-antitoxin system RelE/ParE family toxin</fullName>
    </submittedName>
</protein>
<name>A0A1H0NWT8_PSERE</name>
<dbReference type="InterPro" id="IPR051803">
    <property type="entry name" value="TA_system_RelE-like_toxin"/>
</dbReference>
<reference evidence="6" key="2">
    <citation type="submission" date="2017-01" db="EMBL/GenBank/DDBJ databases">
        <authorList>
            <person name="Poblete-Castro I."/>
        </authorList>
    </citation>
    <scope>NUCLEOTIDE SEQUENCE [LARGE SCALE GENOMIC DNA]</scope>
    <source>
        <strain evidence="6">DSM 18361 / CCUG 53116 / MT1</strain>
    </source>
</reference>
<evidence type="ECO:0000256" key="2">
    <source>
        <dbReference type="ARBA" id="ARBA00022649"/>
    </source>
</evidence>